<gene>
    <name evidence="1" type="ORF">NDU88_005235</name>
</gene>
<proteinExistence type="predicted"/>
<sequence>MTNQDARPSSVNDLTVFSFLALKEVCPWLVPVSLMFATNARENMLKAMRLTAVPASMGLLSFQVYASNEKETPKQEFQKVDELSMYTSPLSDSTYVEDKPTQLEESISWLRHSIAPYTSKCQVSGVQASESVQTPQGEQRFPVFPAPGADPSVFLNAMFSIFSRAMAPAGAPAGPMGLLVFTLGLPVPYKQAPFVPFYPGEGAGSARMTLPPWMMLPIESMAAPDRSRSTHRALHPLLSWSIHLL</sequence>
<evidence type="ECO:0000313" key="2">
    <source>
        <dbReference type="Proteomes" id="UP001066276"/>
    </source>
</evidence>
<reference evidence="1" key="1">
    <citation type="journal article" date="2022" name="bioRxiv">
        <title>Sequencing and chromosome-scale assembly of the giantPleurodeles waltlgenome.</title>
        <authorList>
            <person name="Brown T."/>
            <person name="Elewa A."/>
            <person name="Iarovenko S."/>
            <person name="Subramanian E."/>
            <person name="Araus A.J."/>
            <person name="Petzold A."/>
            <person name="Susuki M."/>
            <person name="Suzuki K.-i.T."/>
            <person name="Hayashi T."/>
            <person name="Toyoda A."/>
            <person name="Oliveira C."/>
            <person name="Osipova E."/>
            <person name="Leigh N.D."/>
            <person name="Simon A."/>
            <person name="Yun M.H."/>
        </authorList>
    </citation>
    <scope>NUCLEOTIDE SEQUENCE</scope>
    <source>
        <strain evidence="1">20211129_DDA</strain>
        <tissue evidence="1">Liver</tissue>
    </source>
</reference>
<organism evidence="1 2">
    <name type="scientific">Pleurodeles waltl</name>
    <name type="common">Iberian ribbed newt</name>
    <dbReference type="NCBI Taxonomy" id="8319"/>
    <lineage>
        <taxon>Eukaryota</taxon>
        <taxon>Metazoa</taxon>
        <taxon>Chordata</taxon>
        <taxon>Craniata</taxon>
        <taxon>Vertebrata</taxon>
        <taxon>Euteleostomi</taxon>
        <taxon>Amphibia</taxon>
        <taxon>Batrachia</taxon>
        <taxon>Caudata</taxon>
        <taxon>Salamandroidea</taxon>
        <taxon>Salamandridae</taxon>
        <taxon>Pleurodelinae</taxon>
        <taxon>Pleurodeles</taxon>
    </lineage>
</organism>
<dbReference type="GO" id="GO:0042407">
    <property type="term" value="P:cristae formation"/>
    <property type="evidence" value="ECO:0007669"/>
    <property type="project" value="InterPro"/>
</dbReference>
<dbReference type="PANTHER" id="PTHR14564">
    <property type="entry name" value="MICOS COMPLEX SUBUNIT MIC26 / MIC27 FAMILY MEMBER"/>
    <property type="match status" value="1"/>
</dbReference>
<keyword evidence="2" id="KW-1185">Reference proteome</keyword>
<evidence type="ECO:0000313" key="1">
    <source>
        <dbReference type="EMBL" id="KAJ1117034.1"/>
    </source>
</evidence>
<dbReference type="Proteomes" id="UP001066276">
    <property type="component" value="Chromosome 8"/>
</dbReference>
<dbReference type="InterPro" id="IPR033182">
    <property type="entry name" value="MIC26/MIC27_animal"/>
</dbReference>
<name>A0AAV7NQV5_PLEWA</name>
<dbReference type="GO" id="GO:0061617">
    <property type="term" value="C:MICOS complex"/>
    <property type="evidence" value="ECO:0007669"/>
    <property type="project" value="InterPro"/>
</dbReference>
<dbReference type="AlphaFoldDB" id="A0AAV7NQV5"/>
<accession>A0AAV7NQV5</accession>
<comment type="caution">
    <text evidence="1">The sequence shown here is derived from an EMBL/GenBank/DDBJ whole genome shotgun (WGS) entry which is preliminary data.</text>
</comment>
<protein>
    <submittedName>
        <fullName evidence="1">Uncharacterized protein</fullName>
    </submittedName>
</protein>
<dbReference type="EMBL" id="JANPWB010000012">
    <property type="protein sequence ID" value="KAJ1117034.1"/>
    <property type="molecule type" value="Genomic_DNA"/>
</dbReference>